<gene>
    <name evidence="1" type="ORF">GKZ89_15825</name>
</gene>
<keyword evidence="2" id="KW-1185">Reference proteome</keyword>
<organism evidence="1 2">
    <name type="scientific">Metabacillus mangrovi</name>
    <dbReference type="NCBI Taxonomy" id="1491830"/>
    <lineage>
        <taxon>Bacteria</taxon>
        <taxon>Bacillati</taxon>
        <taxon>Bacillota</taxon>
        <taxon>Bacilli</taxon>
        <taxon>Bacillales</taxon>
        <taxon>Bacillaceae</taxon>
        <taxon>Metabacillus</taxon>
    </lineage>
</organism>
<accession>A0A7X2V651</accession>
<dbReference type="EMBL" id="WMIB01000019">
    <property type="protein sequence ID" value="MTH54871.1"/>
    <property type="molecule type" value="Genomic_DNA"/>
</dbReference>
<evidence type="ECO:0000313" key="1">
    <source>
        <dbReference type="EMBL" id="MTH54871.1"/>
    </source>
</evidence>
<dbReference type="AlphaFoldDB" id="A0A7X2V651"/>
<dbReference type="RefSeq" id="WP_155113378.1">
    <property type="nucleotide sequence ID" value="NZ_WMIB01000019.1"/>
</dbReference>
<protein>
    <submittedName>
        <fullName evidence="1">Uncharacterized protein</fullName>
    </submittedName>
</protein>
<dbReference type="Proteomes" id="UP000434639">
    <property type="component" value="Unassembled WGS sequence"/>
</dbReference>
<name>A0A7X2V651_9BACI</name>
<evidence type="ECO:0000313" key="2">
    <source>
        <dbReference type="Proteomes" id="UP000434639"/>
    </source>
</evidence>
<reference evidence="1 2" key="1">
    <citation type="journal article" date="2017" name="Int. J. Syst. Evol. Microbiol.">
        <title>Bacillus mangrovi sp. nov., isolated from a sediment sample from a mangrove forest.</title>
        <authorList>
            <person name="Gupta V."/>
            <person name="Singh P.K."/>
            <person name="Korpole S."/>
            <person name="Tanuku N.R.S."/>
            <person name="Pinnaka A.K."/>
        </authorList>
    </citation>
    <scope>NUCLEOTIDE SEQUENCE [LARGE SCALE GENOMIC DNA]</scope>
    <source>
        <strain evidence="1 2">KCTC 33872</strain>
    </source>
</reference>
<sequence length="45" mass="4992">MKTSHFLPNGLSGRYFLRLSGFSLGNRQIAASETDFLKKQAFGAK</sequence>
<comment type="caution">
    <text evidence="1">The sequence shown here is derived from an EMBL/GenBank/DDBJ whole genome shotgun (WGS) entry which is preliminary data.</text>
</comment>
<proteinExistence type="predicted"/>